<evidence type="ECO:0000313" key="5">
    <source>
        <dbReference type="EMBL" id="KAE9074779.1"/>
    </source>
</evidence>
<evidence type="ECO:0000313" key="10">
    <source>
        <dbReference type="EMBL" id="KAE9269788.1"/>
    </source>
</evidence>
<evidence type="ECO:0000313" key="2">
    <source>
        <dbReference type="EMBL" id="KAE8976884.1"/>
    </source>
</evidence>
<evidence type="ECO:0000313" key="14">
    <source>
        <dbReference type="Proteomes" id="UP000440367"/>
    </source>
</evidence>
<dbReference type="Proteomes" id="UP000476176">
    <property type="component" value="Unassembled WGS sequence"/>
</dbReference>
<dbReference type="EMBL" id="QXFW01002619">
    <property type="protein sequence ID" value="KAE8976884.1"/>
    <property type="molecule type" value="Genomic_DNA"/>
</dbReference>
<sequence length="98" mass="10608">MLVTAMERRLLAMAANLTMGRLTNKLQTRVGYVVHVLTPKILFKSICAKVFCAPHLAFPQHLAPPGQACCASGWHAIGVSAKAGSGRIFNEFAPTNRM</sequence>
<evidence type="ECO:0000313" key="16">
    <source>
        <dbReference type="Proteomes" id="UP000441208"/>
    </source>
</evidence>
<evidence type="ECO:0000313" key="17">
    <source>
        <dbReference type="Proteomes" id="UP000460718"/>
    </source>
</evidence>
<evidence type="ECO:0000313" key="20">
    <source>
        <dbReference type="Proteomes" id="UP000488956"/>
    </source>
</evidence>
<dbReference type="EMBL" id="QXFY01006112">
    <property type="protein sequence ID" value="KAE9269788.1"/>
    <property type="molecule type" value="Genomic_DNA"/>
</dbReference>
<dbReference type="Proteomes" id="UP000440732">
    <property type="component" value="Unassembled WGS sequence"/>
</dbReference>
<evidence type="ECO:0000313" key="9">
    <source>
        <dbReference type="EMBL" id="KAE9265237.1"/>
    </source>
</evidence>
<evidence type="ECO:0000313" key="8">
    <source>
        <dbReference type="EMBL" id="KAE9165407.1"/>
    </source>
</evidence>
<evidence type="ECO:0000313" key="11">
    <source>
        <dbReference type="Proteomes" id="UP000429523"/>
    </source>
</evidence>
<dbReference type="Proteomes" id="UP000486351">
    <property type="component" value="Unassembled WGS sequence"/>
</dbReference>
<dbReference type="EMBL" id="QXGD01005657">
    <property type="protein sequence ID" value="KAE9165407.1"/>
    <property type="molecule type" value="Genomic_DNA"/>
</dbReference>
<dbReference type="EMBL" id="QXFX01006448">
    <property type="protein sequence ID" value="KAE9058512.1"/>
    <property type="molecule type" value="Genomic_DNA"/>
</dbReference>
<gene>
    <name evidence="9" type="ORF">PF001_g30974</name>
    <name evidence="8" type="ORF">PF002_g31368</name>
    <name evidence="7" type="ORF">PF004_g29821</name>
    <name evidence="6" type="ORF">PF005_g31253</name>
    <name evidence="4" type="ORF">PF006_g30998</name>
    <name evidence="5" type="ORF">PF007_g25272</name>
    <name evidence="10" type="ORF">PF008_g30769</name>
    <name evidence="1" type="ORF">PF009_g31312</name>
    <name evidence="3" type="ORF">PF010_g30967</name>
    <name evidence="2" type="ORF">PF011_g23874</name>
</gene>
<comment type="caution">
    <text evidence="1">The sequence shown here is derived from an EMBL/GenBank/DDBJ whole genome shotgun (WGS) entry which is preliminary data.</text>
</comment>
<dbReference type="Proteomes" id="UP000488956">
    <property type="component" value="Unassembled WGS sequence"/>
</dbReference>
<name>A0A6A3DA74_9STRA</name>
<organism evidence="1 11">
    <name type="scientific">Phytophthora fragariae</name>
    <dbReference type="NCBI Taxonomy" id="53985"/>
    <lineage>
        <taxon>Eukaryota</taxon>
        <taxon>Sar</taxon>
        <taxon>Stramenopiles</taxon>
        <taxon>Oomycota</taxon>
        <taxon>Peronosporomycetes</taxon>
        <taxon>Peronosporales</taxon>
        <taxon>Peronosporaceae</taxon>
        <taxon>Phytophthora</taxon>
    </lineage>
</organism>
<dbReference type="Proteomes" id="UP000437068">
    <property type="component" value="Unassembled WGS sequence"/>
</dbReference>
<dbReference type="OrthoDB" id="10505539at2759"/>
<dbReference type="Proteomes" id="UP000441208">
    <property type="component" value="Unassembled WGS sequence"/>
</dbReference>
<accession>A0A6A3DA74</accession>
<dbReference type="EMBL" id="QXGF01005778">
    <property type="protein sequence ID" value="KAE8918372.1"/>
    <property type="molecule type" value="Genomic_DNA"/>
</dbReference>
<evidence type="ECO:0000313" key="7">
    <source>
        <dbReference type="EMBL" id="KAE9164442.1"/>
    </source>
</evidence>
<dbReference type="Proteomes" id="UP000460718">
    <property type="component" value="Unassembled WGS sequence"/>
</dbReference>
<evidence type="ECO:0000313" key="15">
    <source>
        <dbReference type="Proteomes" id="UP000440732"/>
    </source>
</evidence>
<evidence type="ECO:0000313" key="3">
    <source>
        <dbReference type="EMBL" id="KAE9058512.1"/>
    </source>
</evidence>
<evidence type="ECO:0000313" key="13">
    <source>
        <dbReference type="Proteomes" id="UP000437068"/>
    </source>
</evidence>
<evidence type="ECO:0000313" key="6">
    <source>
        <dbReference type="EMBL" id="KAE9161426.1"/>
    </source>
</evidence>
<dbReference type="Proteomes" id="UP000440367">
    <property type="component" value="Unassembled WGS sequence"/>
</dbReference>
<dbReference type="EMBL" id="QXFZ01002678">
    <property type="protein sequence ID" value="KAE9074779.1"/>
    <property type="molecule type" value="Genomic_DNA"/>
</dbReference>
<dbReference type="Proteomes" id="UP000429523">
    <property type="component" value="Unassembled WGS sequence"/>
</dbReference>
<evidence type="ECO:0000313" key="12">
    <source>
        <dbReference type="Proteomes" id="UP000433483"/>
    </source>
</evidence>
<evidence type="ECO:0000313" key="4">
    <source>
        <dbReference type="EMBL" id="KAE9063228.1"/>
    </source>
</evidence>
<evidence type="ECO:0000313" key="19">
    <source>
        <dbReference type="Proteomes" id="UP000486351"/>
    </source>
</evidence>
<keyword evidence="12" id="KW-1185">Reference proteome</keyword>
<evidence type="ECO:0000313" key="1">
    <source>
        <dbReference type="EMBL" id="KAE8918372.1"/>
    </source>
</evidence>
<dbReference type="EMBL" id="QXGA01006407">
    <property type="protein sequence ID" value="KAE9063228.1"/>
    <property type="molecule type" value="Genomic_DNA"/>
</dbReference>
<dbReference type="AlphaFoldDB" id="A0A6A3DA74"/>
<dbReference type="EMBL" id="QXGE01006437">
    <property type="protein sequence ID" value="KAE9265237.1"/>
    <property type="molecule type" value="Genomic_DNA"/>
</dbReference>
<evidence type="ECO:0000313" key="18">
    <source>
        <dbReference type="Proteomes" id="UP000476176"/>
    </source>
</evidence>
<dbReference type="Proteomes" id="UP000433483">
    <property type="component" value="Unassembled WGS sequence"/>
</dbReference>
<dbReference type="EMBL" id="QXGC01005708">
    <property type="protein sequence ID" value="KAE9164442.1"/>
    <property type="molecule type" value="Genomic_DNA"/>
</dbReference>
<reference evidence="11 12" key="1">
    <citation type="submission" date="2018-08" db="EMBL/GenBank/DDBJ databases">
        <title>Genomic investigation of the strawberry pathogen Phytophthora fragariae indicates pathogenicity is determined by transcriptional variation in three key races.</title>
        <authorList>
            <person name="Adams T.M."/>
            <person name="Armitage A.D."/>
            <person name="Sobczyk M.K."/>
            <person name="Bates H.J."/>
            <person name="Dunwell J.M."/>
            <person name="Nellist C.F."/>
            <person name="Harrison R.J."/>
        </authorList>
    </citation>
    <scope>NUCLEOTIDE SEQUENCE [LARGE SCALE GENOMIC DNA]</scope>
    <source>
        <strain evidence="9 13">A4</strain>
        <strain evidence="8 14">BC-1</strain>
        <strain evidence="7 18">BC-23</strain>
        <strain evidence="6 12">NOV-27</strain>
        <strain evidence="4 15">NOV-5</strain>
        <strain evidence="5 16">NOV-71</strain>
        <strain evidence="10 19">NOV-77</strain>
        <strain evidence="1 11">NOV-9</strain>
        <strain evidence="3 20">ONT-3</strain>
        <strain evidence="2 17">SCRP245</strain>
    </source>
</reference>
<protein>
    <submittedName>
        <fullName evidence="1">Uncharacterized protein</fullName>
    </submittedName>
</protein>
<proteinExistence type="predicted"/>
<dbReference type="EMBL" id="QXGB01006142">
    <property type="protein sequence ID" value="KAE9161426.1"/>
    <property type="molecule type" value="Genomic_DNA"/>
</dbReference>